<dbReference type="InterPro" id="IPR004090">
    <property type="entry name" value="Chemotax_Me-accpt_rcpt"/>
</dbReference>
<feature type="domain" description="Methyl-accepting transducer" evidence="5">
    <location>
        <begin position="287"/>
        <end position="544"/>
    </location>
</feature>
<feature type="transmembrane region" description="Helical" evidence="4">
    <location>
        <begin position="188"/>
        <end position="209"/>
    </location>
</feature>
<dbReference type="PANTHER" id="PTHR32089">
    <property type="entry name" value="METHYL-ACCEPTING CHEMOTAXIS PROTEIN MCPB"/>
    <property type="match status" value="1"/>
</dbReference>
<dbReference type="Gene3D" id="1.10.287.950">
    <property type="entry name" value="Methyl-accepting chemotaxis protein"/>
    <property type="match status" value="1"/>
</dbReference>
<dbReference type="Gene3D" id="3.30.450.20">
    <property type="entry name" value="PAS domain"/>
    <property type="match status" value="1"/>
</dbReference>
<keyword evidence="4" id="KW-0812">Transmembrane</keyword>
<feature type="transmembrane region" description="Helical" evidence="4">
    <location>
        <begin position="20"/>
        <end position="43"/>
    </location>
</feature>
<sequence>MARNENKVKSSRTVPMHASIRFRVMSTVGIAVFIAVTAILLVVTIPVRKELLSVNSDYLYMTAQMYGQRMETAVNLTQYDIDIRKVPFRLESFLQNAKMADCESSYCYLVRSDGITLYHPNHDKIGRTAEVEAIKNIATSLGSGNASDIVEYNIDGQDEIAAYYASSKGFVLVVAVEKADFLATLNKMTMIAIITGVVIFVVMLSFGLYQALRITKPIETVAEVVDQIGDLDFTGDERTGALLTRKDETGVIAESVEEMREKLVGIVQKIQSQSTILYNTSQDLYQSARDTNDDASHIEQAVGDIATGASSQADETQKANVDVGVIGEMIIDTSNQVSELTETANNMRNTSEEAFNILEDLSEINKSTFDSIERIYEQTNETNEAAQKIKEVTQLIADIASETNLLSLNASIEAARAGEAGKGFAVVASEISKLAAESSESAKSIDLIIQELVANSSKAVEIMDEVMEVMQQQSKLVEDTEHAFRIVQDGIDTSLESAEQIRQRADRLNVARENIVNTVISLSAIAEENAASSQETSDTMTNIINQLKSVADGSDKLNDIAKILDESINEIHI</sequence>
<accession>A0A5P6VSG3</accession>
<proteinExistence type="inferred from homology"/>
<gene>
    <name evidence="7" type="ORF">FXF36_04275</name>
</gene>
<keyword evidence="4" id="KW-0472">Membrane</keyword>
<dbReference type="Pfam" id="PF00015">
    <property type="entry name" value="MCPsignal"/>
    <property type="match status" value="1"/>
</dbReference>
<dbReference type="Gene3D" id="6.10.340.10">
    <property type="match status" value="1"/>
</dbReference>
<dbReference type="RefSeq" id="WP_151622641.1">
    <property type="nucleotide sequence ID" value="NZ_CP043028.1"/>
</dbReference>
<dbReference type="InterPro" id="IPR004089">
    <property type="entry name" value="MCPsignal_dom"/>
</dbReference>
<reference evidence="8" key="1">
    <citation type="submission" date="2019-08" db="EMBL/GenBank/DDBJ databases">
        <title>Complete Genome Sequence of the Polysaccharide-Degrading Rumen Bacterium Pseudobutyrivibrio xylanivorans MA3014.</title>
        <authorList>
            <person name="Palevich N."/>
            <person name="Maclean P.H."/>
            <person name="Kelly W.J."/>
            <person name="Leahy S.C."/>
            <person name="Rakonjac J."/>
            <person name="Attwood G.T."/>
        </authorList>
    </citation>
    <scope>NUCLEOTIDE SEQUENCE [LARGE SCALE GENOMIC DNA]</scope>
    <source>
        <strain evidence="8">MA3014</strain>
    </source>
</reference>
<keyword evidence="4" id="KW-1133">Transmembrane helix</keyword>
<feature type="domain" description="HAMP" evidence="6">
    <location>
        <begin position="212"/>
        <end position="268"/>
    </location>
</feature>
<dbReference type="PROSITE" id="PS50885">
    <property type="entry name" value="HAMP"/>
    <property type="match status" value="1"/>
</dbReference>
<organism evidence="7 8">
    <name type="scientific">Pseudobutyrivibrio xylanivorans</name>
    <dbReference type="NCBI Taxonomy" id="185007"/>
    <lineage>
        <taxon>Bacteria</taxon>
        <taxon>Bacillati</taxon>
        <taxon>Bacillota</taxon>
        <taxon>Clostridia</taxon>
        <taxon>Lachnospirales</taxon>
        <taxon>Lachnospiraceae</taxon>
        <taxon>Pseudobutyrivibrio</taxon>
    </lineage>
</organism>
<dbReference type="CDD" id="cd06225">
    <property type="entry name" value="HAMP"/>
    <property type="match status" value="1"/>
</dbReference>
<evidence type="ECO:0000256" key="2">
    <source>
        <dbReference type="ARBA" id="ARBA00029447"/>
    </source>
</evidence>
<evidence type="ECO:0000259" key="6">
    <source>
        <dbReference type="PROSITE" id="PS50885"/>
    </source>
</evidence>
<dbReference type="GO" id="GO:0006935">
    <property type="term" value="P:chemotaxis"/>
    <property type="evidence" value="ECO:0007669"/>
    <property type="project" value="InterPro"/>
</dbReference>
<dbReference type="OrthoDB" id="5449717at2"/>
<evidence type="ECO:0000256" key="4">
    <source>
        <dbReference type="SAM" id="Phobius"/>
    </source>
</evidence>
<dbReference type="Proteomes" id="UP000327030">
    <property type="component" value="Chromosome 1"/>
</dbReference>
<dbReference type="AlphaFoldDB" id="A0A5P6VSG3"/>
<evidence type="ECO:0000256" key="1">
    <source>
        <dbReference type="ARBA" id="ARBA00023224"/>
    </source>
</evidence>
<dbReference type="EMBL" id="CP043028">
    <property type="protein sequence ID" value="QFJ54144.1"/>
    <property type="molecule type" value="Genomic_DNA"/>
</dbReference>
<dbReference type="SMART" id="SM00283">
    <property type="entry name" value="MA"/>
    <property type="match status" value="1"/>
</dbReference>
<evidence type="ECO:0000313" key="8">
    <source>
        <dbReference type="Proteomes" id="UP000327030"/>
    </source>
</evidence>
<dbReference type="Pfam" id="PF00672">
    <property type="entry name" value="HAMP"/>
    <property type="match status" value="1"/>
</dbReference>
<dbReference type="InterPro" id="IPR003660">
    <property type="entry name" value="HAMP_dom"/>
</dbReference>
<dbReference type="CDD" id="cd12912">
    <property type="entry name" value="PDC2_MCP_like"/>
    <property type="match status" value="1"/>
</dbReference>
<evidence type="ECO:0000313" key="7">
    <source>
        <dbReference type="EMBL" id="QFJ54144.1"/>
    </source>
</evidence>
<name>A0A5P6VSG3_PSEXY</name>
<dbReference type="KEGG" id="pxv:FXF36_04275"/>
<dbReference type="PRINTS" id="PR00260">
    <property type="entry name" value="CHEMTRNSDUCR"/>
</dbReference>
<dbReference type="SMART" id="SM00304">
    <property type="entry name" value="HAMP"/>
    <property type="match status" value="1"/>
</dbReference>
<dbReference type="GO" id="GO:0016020">
    <property type="term" value="C:membrane"/>
    <property type="evidence" value="ECO:0007669"/>
    <property type="project" value="InterPro"/>
</dbReference>
<dbReference type="GO" id="GO:0007165">
    <property type="term" value="P:signal transduction"/>
    <property type="evidence" value="ECO:0007669"/>
    <property type="project" value="UniProtKB-KW"/>
</dbReference>
<evidence type="ECO:0000259" key="5">
    <source>
        <dbReference type="PROSITE" id="PS50111"/>
    </source>
</evidence>
<evidence type="ECO:0000256" key="3">
    <source>
        <dbReference type="PROSITE-ProRule" id="PRU00284"/>
    </source>
</evidence>
<dbReference type="GO" id="GO:0004888">
    <property type="term" value="F:transmembrane signaling receptor activity"/>
    <property type="evidence" value="ECO:0007669"/>
    <property type="project" value="InterPro"/>
</dbReference>
<comment type="similarity">
    <text evidence="2">Belongs to the methyl-accepting chemotaxis (MCP) protein family.</text>
</comment>
<dbReference type="PROSITE" id="PS50111">
    <property type="entry name" value="CHEMOTAXIS_TRANSDUC_2"/>
    <property type="match status" value="1"/>
</dbReference>
<protein>
    <submittedName>
        <fullName evidence="7">HAMP domain-containing protein</fullName>
    </submittedName>
</protein>
<dbReference type="PANTHER" id="PTHR32089:SF112">
    <property type="entry name" value="LYSOZYME-LIKE PROTEIN-RELATED"/>
    <property type="match status" value="1"/>
</dbReference>
<dbReference type="SUPFAM" id="SSF58104">
    <property type="entry name" value="Methyl-accepting chemotaxis protein (MCP) signaling domain"/>
    <property type="match status" value="1"/>
</dbReference>
<keyword evidence="1 3" id="KW-0807">Transducer</keyword>